<dbReference type="EMBL" id="MU274912">
    <property type="protein sequence ID" value="KAI0088986.1"/>
    <property type="molecule type" value="Genomic_DNA"/>
</dbReference>
<name>A0ACB8U3X6_9APHY</name>
<keyword evidence="2" id="KW-1185">Reference proteome</keyword>
<comment type="caution">
    <text evidence="1">The sequence shown here is derived from an EMBL/GenBank/DDBJ whole genome shotgun (WGS) entry which is preliminary data.</text>
</comment>
<evidence type="ECO:0000313" key="2">
    <source>
        <dbReference type="Proteomes" id="UP001055072"/>
    </source>
</evidence>
<gene>
    <name evidence="1" type="ORF">BDY19DRAFT_947119</name>
</gene>
<protein>
    <submittedName>
        <fullName evidence="1">Uncharacterized protein</fullName>
    </submittedName>
</protein>
<organism evidence="1 2">
    <name type="scientific">Irpex rosettiformis</name>
    <dbReference type="NCBI Taxonomy" id="378272"/>
    <lineage>
        <taxon>Eukaryota</taxon>
        <taxon>Fungi</taxon>
        <taxon>Dikarya</taxon>
        <taxon>Basidiomycota</taxon>
        <taxon>Agaricomycotina</taxon>
        <taxon>Agaricomycetes</taxon>
        <taxon>Polyporales</taxon>
        <taxon>Irpicaceae</taxon>
        <taxon>Irpex</taxon>
    </lineage>
</organism>
<reference evidence="1" key="1">
    <citation type="journal article" date="2021" name="Environ. Microbiol.">
        <title>Gene family expansions and transcriptome signatures uncover fungal adaptations to wood decay.</title>
        <authorList>
            <person name="Hage H."/>
            <person name="Miyauchi S."/>
            <person name="Viragh M."/>
            <person name="Drula E."/>
            <person name="Min B."/>
            <person name="Chaduli D."/>
            <person name="Navarro D."/>
            <person name="Favel A."/>
            <person name="Norest M."/>
            <person name="Lesage-Meessen L."/>
            <person name="Balint B."/>
            <person name="Merenyi Z."/>
            <person name="de Eugenio L."/>
            <person name="Morin E."/>
            <person name="Martinez A.T."/>
            <person name="Baldrian P."/>
            <person name="Stursova M."/>
            <person name="Martinez M.J."/>
            <person name="Novotny C."/>
            <person name="Magnuson J.K."/>
            <person name="Spatafora J.W."/>
            <person name="Maurice S."/>
            <person name="Pangilinan J."/>
            <person name="Andreopoulos W."/>
            <person name="LaButti K."/>
            <person name="Hundley H."/>
            <person name="Na H."/>
            <person name="Kuo A."/>
            <person name="Barry K."/>
            <person name="Lipzen A."/>
            <person name="Henrissat B."/>
            <person name="Riley R."/>
            <person name="Ahrendt S."/>
            <person name="Nagy L.G."/>
            <person name="Grigoriev I.V."/>
            <person name="Martin F."/>
            <person name="Rosso M.N."/>
        </authorList>
    </citation>
    <scope>NUCLEOTIDE SEQUENCE</scope>
    <source>
        <strain evidence="1">CBS 384.51</strain>
    </source>
</reference>
<sequence>MRSCRLLLTHRNLEDSSVSSISLTVMADVFSVRQKYALGADAECSFKFLHRYVDASPTGPLQCHSVAHRESCVVRPSRMDLDACGED</sequence>
<dbReference type="Proteomes" id="UP001055072">
    <property type="component" value="Unassembled WGS sequence"/>
</dbReference>
<proteinExistence type="predicted"/>
<evidence type="ECO:0000313" key="1">
    <source>
        <dbReference type="EMBL" id="KAI0088986.1"/>
    </source>
</evidence>
<accession>A0ACB8U3X6</accession>